<name>A0A1G1KZI3_9BACT</name>
<dbReference type="GO" id="GO:0016020">
    <property type="term" value="C:membrane"/>
    <property type="evidence" value="ECO:0007669"/>
    <property type="project" value="InterPro"/>
</dbReference>
<keyword evidence="4 11" id="KW-0812">Transmembrane</keyword>
<evidence type="ECO:0000313" key="13">
    <source>
        <dbReference type="EMBL" id="OGW98272.1"/>
    </source>
</evidence>
<comment type="caution">
    <text evidence="13">The sequence shown here is derived from an EMBL/GenBank/DDBJ whole genome shotgun (WGS) entry which is preliminary data.</text>
</comment>
<evidence type="ECO:0000259" key="12">
    <source>
        <dbReference type="Pfam" id="PF01545"/>
    </source>
</evidence>
<sequence length="210" mass="23134">MEKSDSTRQSLIKKAVIAEWFLISYNILEGVASIAAGIFAGSIALVGFGLDSFIEVSSAAILIWRFAQHGDLEEEDRREKKALIFVGYSFFALAAYVLYESSRKLILHEMPDASIFGLVIATLSILVMPPLGLLKKNLAKQLKSKALEADAMETMICSYLSFTLLLGLGLNALFGWWWADPVAGLIMIYFLIKEGREAISGDSCCGKEQH</sequence>
<dbReference type="AlphaFoldDB" id="A0A1G1KZI3"/>
<feature type="transmembrane region" description="Helical" evidence="11">
    <location>
        <begin position="114"/>
        <end position="134"/>
    </location>
</feature>
<keyword evidence="7 11" id="KW-1133">Transmembrane helix</keyword>
<accession>A0A1G1KZI3</accession>
<keyword evidence="6" id="KW-0862">Zinc</keyword>
<dbReference type="Pfam" id="PF01545">
    <property type="entry name" value="Cation_efflux"/>
    <property type="match status" value="1"/>
</dbReference>
<dbReference type="EMBL" id="MHFR01000036">
    <property type="protein sequence ID" value="OGW98272.1"/>
    <property type="molecule type" value="Genomic_DNA"/>
</dbReference>
<keyword evidence="9 11" id="KW-0472">Membrane</keyword>
<organism evidence="13 14">
    <name type="scientific">Candidatus Danuiimicrobium aquiferis</name>
    <dbReference type="NCBI Taxonomy" id="1801832"/>
    <lineage>
        <taxon>Bacteria</taxon>
        <taxon>Pseudomonadati</taxon>
        <taxon>Candidatus Omnitrophota</taxon>
        <taxon>Candidatus Danuiimicrobium</taxon>
    </lineage>
</organism>
<proteinExistence type="inferred from homology"/>
<keyword evidence="8" id="KW-0770">Synapse</keyword>
<evidence type="ECO:0000256" key="4">
    <source>
        <dbReference type="ARBA" id="ARBA00022692"/>
    </source>
</evidence>
<dbReference type="Gene3D" id="1.20.1510.10">
    <property type="entry name" value="Cation efflux protein transmembrane domain"/>
    <property type="match status" value="1"/>
</dbReference>
<dbReference type="PANTHER" id="PTHR31937">
    <property type="entry name" value="TRANSMEMBRANE PROTEIN 163"/>
    <property type="match status" value="1"/>
</dbReference>
<dbReference type="GO" id="GO:0008324">
    <property type="term" value="F:monoatomic cation transmembrane transporter activity"/>
    <property type="evidence" value="ECO:0007669"/>
    <property type="project" value="InterPro"/>
</dbReference>
<dbReference type="Proteomes" id="UP000178187">
    <property type="component" value="Unassembled WGS sequence"/>
</dbReference>
<evidence type="ECO:0000256" key="6">
    <source>
        <dbReference type="ARBA" id="ARBA00022833"/>
    </source>
</evidence>
<feature type="domain" description="Cation efflux protein transmembrane" evidence="12">
    <location>
        <begin position="25"/>
        <end position="198"/>
    </location>
</feature>
<comment type="subcellular location">
    <subcellularLocation>
        <location evidence="2">Cytoplasmic vesicle</location>
        <location evidence="2">Secretory vesicle</location>
        <location evidence="2">Synaptic vesicle membrane</location>
        <topology evidence="2">Multi-pass membrane protein</topology>
    </subcellularLocation>
    <subcellularLocation>
        <location evidence="1">Early endosome membrane</location>
    </subcellularLocation>
</comment>
<comment type="similarity">
    <text evidence="3">Belongs to the TMEM163 family.</text>
</comment>
<feature type="transmembrane region" description="Helical" evidence="11">
    <location>
        <begin position="82"/>
        <end position="99"/>
    </location>
</feature>
<dbReference type="InterPro" id="IPR058533">
    <property type="entry name" value="Cation_efflux_TM"/>
</dbReference>
<dbReference type="PANTHER" id="PTHR31937:SF2">
    <property type="entry name" value="TRANSMEMBRANE PROTEIN 163"/>
    <property type="match status" value="1"/>
</dbReference>
<dbReference type="InterPro" id="IPR027469">
    <property type="entry name" value="Cation_efflux_TMD_sf"/>
</dbReference>
<feature type="transmembrane region" description="Helical" evidence="11">
    <location>
        <begin position="34"/>
        <end position="62"/>
    </location>
</feature>
<evidence type="ECO:0000256" key="2">
    <source>
        <dbReference type="ARBA" id="ARBA00004644"/>
    </source>
</evidence>
<evidence type="ECO:0000256" key="3">
    <source>
        <dbReference type="ARBA" id="ARBA00008731"/>
    </source>
</evidence>
<dbReference type="SUPFAM" id="SSF161111">
    <property type="entry name" value="Cation efflux protein transmembrane domain-like"/>
    <property type="match status" value="1"/>
</dbReference>
<evidence type="ECO:0000256" key="7">
    <source>
        <dbReference type="ARBA" id="ARBA00022989"/>
    </source>
</evidence>
<evidence type="ECO:0000256" key="8">
    <source>
        <dbReference type="ARBA" id="ARBA00023018"/>
    </source>
</evidence>
<evidence type="ECO:0000256" key="9">
    <source>
        <dbReference type="ARBA" id="ARBA00023136"/>
    </source>
</evidence>
<reference evidence="13 14" key="1">
    <citation type="journal article" date="2016" name="Nat. Commun.">
        <title>Thousands of microbial genomes shed light on interconnected biogeochemical processes in an aquifer system.</title>
        <authorList>
            <person name="Anantharaman K."/>
            <person name="Brown C.T."/>
            <person name="Hug L.A."/>
            <person name="Sharon I."/>
            <person name="Castelle C.J."/>
            <person name="Probst A.J."/>
            <person name="Thomas B.C."/>
            <person name="Singh A."/>
            <person name="Wilkins M.J."/>
            <person name="Karaoz U."/>
            <person name="Brodie E.L."/>
            <person name="Williams K.H."/>
            <person name="Hubbard S.S."/>
            <person name="Banfield J.F."/>
        </authorList>
    </citation>
    <scope>NUCLEOTIDE SEQUENCE [LARGE SCALE GENOMIC DNA]</scope>
</reference>
<dbReference type="InterPro" id="IPR026765">
    <property type="entry name" value="Tmem163"/>
</dbReference>
<evidence type="ECO:0000313" key="14">
    <source>
        <dbReference type="Proteomes" id="UP000178187"/>
    </source>
</evidence>
<evidence type="ECO:0000256" key="5">
    <source>
        <dbReference type="ARBA" id="ARBA00022753"/>
    </source>
</evidence>
<evidence type="ECO:0000256" key="11">
    <source>
        <dbReference type="SAM" id="Phobius"/>
    </source>
</evidence>
<protein>
    <recommendedName>
        <fullName evidence="12">Cation efflux protein transmembrane domain-containing protein</fullName>
    </recommendedName>
</protein>
<keyword evidence="5" id="KW-0967">Endosome</keyword>
<evidence type="ECO:0000256" key="10">
    <source>
        <dbReference type="ARBA" id="ARBA00023329"/>
    </source>
</evidence>
<gene>
    <name evidence="13" type="ORF">A3G33_04065</name>
</gene>
<feature type="transmembrane region" description="Helical" evidence="11">
    <location>
        <begin position="155"/>
        <end position="179"/>
    </location>
</feature>
<keyword evidence="10" id="KW-0968">Cytoplasmic vesicle</keyword>
<evidence type="ECO:0000256" key="1">
    <source>
        <dbReference type="ARBA" id="ARBA00004146"/>
    </source>
</evidence>
<dbReference type="GO" id="GO:0031410">
    <property type="term" value="C:cytoplasmic vesicle"/>
    <property type="evidence" value="ECO:0007669"/>
    <property type="project" value="UniProtKB-KW"/>
</dbReference>